<dbReference type="InterPro" id="IPR002931">
    <property type="entry name" value="Transglutaminase-like"/>
</dbReference>
<accession>A0ABR7Q4L2</accession>
<dbReference type="Gene3D" id="2.60.40.3140">
    <property type="match status" value="1"/>
</dbReference>
<dbReference type="SMART" id="SM00460">
    <property type="entry name" value="TGc"/>
    <property type="match status" value="1"/>
</dbReference>
<dbReference type="Gene3D" id="1.25.40.10">
    <property type="entry name" value="Tetratricopeptide repeat domain"/>
    <property type="match status" value="1"/>
</dbReference>
<dbReference type="Pfam" id="PF01841">
    <property type="entry name" value="Transglut_core"/>
    <property type="match status" value="1"/>
</dbReference>
<dbReference type="InterPro" id="IPR024618">
    <property type="entry name" value="DUF3857"/>
</dbReference>
<dbReference type="Pfam" id="PF12969">
    <property type="entry name" value="DUF3857"/>
    <property type="match status" value="1"/>
</dbReference>
<dbReference type="InterPro" id="IPR038765">
    <property type="entry name" value="Papain-like_cys_pep_sf"/>
</dbReference>
<evidence type="ECO:0000259" key="2">
    <source>
        <dbReference type="SMART" id="SM00460"/>
    </source>
</evidence>
<feature type="signal peptide" evidence="1">
    <location>
        <begin position="1"/>
        <end position="20"/>
    </location>
</feature>
<proteinExistence type="predicted"/>
<protein>
    <submittedName>
        <fullName evidence="3">DUF3857 domain-containing protein</fullName>
    </submittedName>
</protein>
<dbReference type="SUPFAM" id="SSF54001">
    <property type="entry name" value="Cysteine proteinases"/>
    <property type="match status" value="1"/>
</dbReference>
<comment type="caution">
    <text evidence="3">The sequence shown here is derived from an EMBL/GenBank/DDBJ whole genome shotgun (WGS) entry which is preliminary data.</text>
</comment>
<reference evidence="3 4" key="1">
    <citation type="submission" date="2020-07" db="EMBL/GenBank/DDBJ databases">
        <title>Description of Kordia aestuariivivens sp. nov., isolated from a tidal flat.</title>
        <authorList>
            <person name="Park S."/>
            <person name="Yoon J.-H."/>
        </authorList>
    </citation>
    <scope>NUCLEOTIDE SEQUENCE [LARGE SCALE GENOMIC DNA]</scope>
    <source>
        <strain evidence="3 4">YSTF-M3</strain>
    </source>
</reference>
<gene>
    <name evidence="3" type="ORF">H2O64_02400</name>
</gene>
<evidence type="ECO:0000313" key="4">
    <source>
        <dbReference type="Proteomes" id="UP000619238"/>
    </source>
</evidence>
<feature type="domain" description="Transglutaminase-like" evidence="2">
    <location>
        <begin position="927"/>
        <end position="995"/>
    </location>
</feature>
<dbReference type="SUPFAM" id="SSF48452">
    <property type="entry name" value="TPR-like"/>
    <property type="match status" value="1"/>
</dbReference>
<name>A0ABR7Q4L2_9FLAO</name>
<evidence type="ECO:0000256" key="1">
    <source>
        <dbReference type="SAM" id="SignalP"/>
    </source>
</evidence>
<feature type="chain" id="PRO_5045440565" evidence="1">
    <location>
        <begin position="21"/>
        <end position="1251"/>
    </location>
</feature>
<organism evidence="3 4">
    <name type="scientific">Kordia aestuariivivens</name>
    <dbReference type="NCBI Taxonomy" id="2759037"/>
    <lineage>
        <taxon>Bacteria</taxon>
        <taxon>Pseudomonadati</taxon>
        <taxon>Bacteroidota</taxon>
        <taxon>Flavobacteriia</taxon>
        <taxon>Flavobacteriales</taxon>
        <taxon>Flavobacteriaceae</taxon>
        <taxon>Kordia</taxon>
    </lineage>
</organism>
<dbReference type="Gene3D" id="3.10.620.30">
    <property type="match status" value="1"/>
</dbReference>
<dbReference type="InterPro" id="IPR011990">
    <property type="entry name" value="TPR-like_helical_dom_sf"/>
</dbReference>
<sequence length="1251" mass="144565">MRKAYWLIVFTFLISLNCIAQTQEKEYWNALLQNDRKKALKEFKKATSNNDIEAHITQQILNVENGRLSGDDTFISKVINDKDFEMYLYGLWNETYFFNLYIDTGFNPTIVKNVKDVSEMEFKNQTLKDAMNYMNAIISRHENNWDDYHENIAKMDFINAWQYCGVFENLNESGLDEVYGPEMNASSKEDFNANSNGFVNWYTPKFQGGDGYNFYTNHDEYGNGVNYAQTFVTSNEAKKVVLRVGNSSAFKVWLNDEILYTNTEDVTTDLDAYAVAFTLPKGTSRLLIKNAEGNSISYFIARLTDENGTPIKDVTYSSKVQEYTKGTKANPVKVESAVERFFKAKRAANPNNFFYDYCLIRMYLRNSNYKEARKVIAPLLKAYPKSSLLRKINIGILSLEKDYTTIKEINKNLELDDPDYYLSLTYKFRDTDELFRMDINEMEKFIKRFSEATDVKVFKISSEVLWQIRNSDQRGLEQSMKKLVKAADGYPKLLSTYAPLYASILKDEEKTIDILEDLTKKHFNYPAISSLAYYYEKQNKKDKALKLYKEIYKNSKGDNFSIKDIIEKLHKYDRHEESLPYIKELKENFPYSFVADRYEGDVYIKLGEKDKAVAAYKASLLHNMENSSLRKKIQDIQNQKDFLEELHEPKIYDYIAKEKGKLKESRYGYTILLDDKDVVLFKEGGGKTRFTSMYEITAEEGVGTFKEYNLGLSGSYSIIKSEIVKKDGSVAPADSQGSNLVFNGLEIGDVIHLDYEINFSGNGRFYKDYTDSFQFDSFVPCLKSNYSILIPKEQEISFKVVNGELKHRKEAKGDYTLYTWELFTEKVLPEQEYFMPREVDLALFLHISTIGSWDDIAKWYSDLVRTQIDVNTTVEEVFKELFPEKDITKISEEERAKRIYYYITTNLNYSYVSFRQSGFIPQKPSKTIKTKLGDCKDFSTLFVALAKKAQLDTNLVLVLTSDYGQNALVLPSQDFNHCIAEVTLNGESQFLELTDKNLPFKALPISLQGATALKIPYDASTNEKYDLMKLKNVKRTPSIFRNTVKVTIEADKQTLESVTSLEGEVVSFYSGVLTNRSYDLMKNDLQDDLKGRIGGNITIDTITDITAIKESEVFKFRTVATLEEKAKKIGSISVVQIPNISNAYNNSIINFETRNYPIEYIQYENVDQYITEYQLYIPEGKKFIEYPKNIALTYKGHSYKMSYELKNDNRLDIKVEANVDKGNLILPEEYEAFKKYVAQTIEGKEGFIGYK</sequence>
<evidence type="ECO:0000313" key="3">
    <source>
        <dbReference type="EMBL" id="MBC8753504.1"/>
    </source>
</evidence>
<dbReference type="Proteomes" id="UP000619238">
    <property type="component" value="Unassembled WGS sequence"/>
</dbReference>
<keyword evidence="1" id="KW-0732">Signal</keyword>
<dbReference type="EMBL" id="JACGWS010000001">
    <property type="protein sequence ID" value="MBC8753504.1"/>
    <property type="molecule type" value="Genomic_DNA"/>
</dbReference>
<dbReference type="Gene3D" id="2.60.120.1130">
    <property type="match status" value="1"/>
</dbReference>
<dbReference type="RefSeq" id="WP_187560536.1">
    <property type="nucleotide sequence ID" value="NZ_JACGWS010000001.1"/>
</dbReference>
<keyword evidence="4" id="KW-1185">Reference proteome</keyword>